<keyword evidence="5 13" id="KW-0812">Transmembrane</keyword>
<evidence type="ECO:0000256" key="12">
    <source>
        <dbReference type="ARBA" id="ARBA00023242"/>
    </source>
</evidence>
<dbReference type="GO" id="GO:0006999">
    <property type="term" value="P:nuclear pore organization"/>
    <property type="evidence" value="ECO:0007669"/>
    <property type="project" value="TreeGrafter"/>
</dbReference>
<keyword evidence="12" id="KW-0539">Nucleus</keyword>
<dbReference type="EMBL" id="MCGE01000003">
    <property type="protein sequence ID" value="ORZ23332.1"/>
    <property type="molecule type" value="Genomic_DNA"/>
</dbReference>
<evidence type="ECO:0000256" key="2">
    <source>
        <dbReference type="ARBA" id="ARBA00004567"/>
    </source>
</evidence>
<dbReference type="Proteomes" id="UP000193560">
    <property type="component" value="Unassembled WGS sequence"/>
</dbReference>
<dbReference type="OrthoDB" id="67850at2759"/>
<keyword evidence="7" id="KW-0653">Protein transport</keyword>
<keyword evidence="6" id="KW-0509">mRNA transport</keyword>
<proteinExistence type="inferred from homology"/>
<feature type="transmembrane region" description="Helical" evidence="13">
    <location>
        <begin position="111"/>
        <end position="130"/>
    </location>
</feature>
<comment type="caution">
    <text evidence="14">The sequence shown here is derived from an EMBL/GenBank/DDBJ whole genome shotgun (WGS) entry which is preliminary data.</text>
</comment>
<evidence type="ECO:0000256" key="10">
    <source>
        <dbReference type="ARBA" id="ARBA00023132"/>
    </source>
</evidence>
<dbReference type="GO" id="GO:0030674">
    <property type="term" value="F:protein-macromolecule adaptor activity"/>
    <property type="evidence" value="ECO:0007669"/>
    <property type="project" value="TreeGrafter"/>
</dbReference>
<feature type="transmembrane region" description="Helical" evidence="13">
    <location>
        <begin position="29"/>
        <end position="49"/>
    </location>
</feature>
<feature type="transmembrane region" description="Helical" evidence="13">
    <location>
        <begin position="160"/>
        <end position="180"/>
    </location>
</feature>
<sequence length="593" mass="67876">MSNDPLSSSSPPLDRKYKDVYLDNFRKQAVYAALVVCLIEYIFTTLFSLRITSLKNLLWTPFQTKVLWTSTLCGIILIFLGIIRSTQISVWRPKHLSAGAELLAAFRNQDYYIMAACYALSGVVMIRIYFSTLMEESYTSQWFTYPPGHRAYARELNMENLFILFYGLILGAGYSAKHIIEEKDLLRIPPVQQPKAAAIKASMSTMIHSSRKYAGKAFLVSYVVFMTTKNIVYYMVVPFVGFFWSGILASPVMGFRWYDLYLILRMLMAGTFVVLGWEMADRVFDDDDNTLIRSMAYAELARLATQEPDRRVKLFLDTNHDFTTSAWKSISEECIHTLDTLCTRLRNEYTTTKKPQDPYLEQLWKQTTPTKPPSTILRRISLKEGDIISRHDEYNADGRRLDDRTLGLFVSENSIIDQDTETSWAATATTSPLVQLDDDKWAMLPRLLVKDGLERISQFGWIKNMSVITIDQKTRTLFSNSPDLINAIQALGGLTISSFKEDTYGYVQHDIAKVLDALVGTLLDVEHFISSPPDSYRSLPHLYNGQCVWTEPEAVIRALNDSIYEIAMTFSDYMDQVKIRVQKKYQAKLSGFL</sequence>
<keyword evidence="4" id="KW-0813">Transport</keyword>
<dbReference type="Pfam" id="PF09531">
    <property type="entry name" value="Ndc1_Nup"/>
    <property type="match status" value="2"/>
</dbReference>
<evidence type="ECO:0000256" key="4">
    <source>
        <dbReference type="ARBA" id="ARBA00022448"/>
    </source>
</evidence>
<protein>
    <submittedName>
        <fullName evidence="14">Nucleoporin protein Ndc1-Nup</fullName>
    </submittedName>
</protein>
<keyword evidence="8 13" id="KW-1133">Transmembrane helix</keyword>
<dbReference type="PANTHER" id="PTHR13269:SF6">
    <property type="entry name" value="NUCLEOPORIN NDC1"/>
    <property type="match status" value="1"/>
</dbReference>
<keyword evidence="15" id="KW-1185">Reference proteome</keyword>
<reference evidence="14 15" key="1">
    <citation type="submission" date="2016-07" db="EMBL/GenBank/DDBJ databases">
        <title>Pervasive Adenine N6-methylation of Active Genes in Fungi.</title>
        <authorList>
            <consortium name="DOE Joint Genome Institute"/>
            <person name="Mondo S.J."/>
            <person name="Dannebaum R.O."/>
            <person name="Kuo R.C."/>
            <person name="Labutti K."/>
            <person name="Haridas S."/>
            <person name="Kuo A."/>
            <person name="Salamov A."/>
            <person name="Ahrendt S.R."/>
            <person name="Lipzen A."/>
            <person name="Sullivan W."/>
            <person name="Andreopoulos W.B."/>
            <person name="Clum A."/>
            <person name="Lindquist E."/>
            <person name="Daum C."/>
            <person name="Ramamoorthy G.K."/>
            <person name="Gryganskyi A."/>
            <person name="Culley D."/>
            <person name="Magnuson J.K."/>
            <person name="James T.Y."/>
            <person name="O'Malley M.A."/>
            <person name="Stajich J.E."/>
            <person name="Spatafora J.W."/>
            <person name="Visel A."/>
            <person name="Grigoriev I.V."/>
        </authorList>
    </citation>
    <scope>NUCLEOTIDE SEQUENCE [LARGE SCALE GENOMIC DNA]</scope>
    <source>
        <strain evidence="14 15">NRRL 1336</strain>
    </source>
</reference>
<dbReference type="STRING" id="90262.A0A1X2IWD5"/>
<gene>
    <name evidence="14" type="ORF">BCR42DRAFT_404518</name>
</gene>
<evidence type="ECO:0000256" key="1">
    <source>
        <dbReference type="ARBA" id="ARBA00004232"/>
    </source>
</evidence>
<dbReference type="GO" id="GO:0015031">
    <property type="term" value="P:protein transport"/>
    <property type="evidence" value="ECO:0007669"/>
    <property type="project" value="UniProtKB-KW"/>
</dbReference>
<dbReference type="AlphaFoldDB" id="A0A1X2IWD5"/>
<evidence type="ECO:0000313" key="15">
    <source>
        <dbReference type="Proteomes" id="UP000193560"/>
    </source>
</evidence>
<keyword evidence="9" id="KW-0811">Translocation</keyword>
<evidence type="ECO:0000256" key="5">
    <source>
        <dbReference type="ARBA" id="ARBA00022692"/>
    </source>
</evidence>
<keyword evidence="11 13" id="KW-0472">Membrane</keyword>
<feature type="transmembrane region" description="Helical" evidence="13">
    <location>
        <begin position="70"/>
        <end position="91"/>
    </location>
</feature>
<evidence type="ECO:0000256" key="9">
    <source>
        <dbReference type="ARBA" id="ARBA00023010"/>
    </source>
</evidence>
<dbReference type="InterPro" id="IPR019049">
    <property type="entry name" value="Nucleoporin_prot_Ndc1/Nup"/>
</dbReference>
<evidence type="ECO:0000256" key="11">
    <source>
        <dbReference type="ARBA" id="ARBA00023136"/>
    </source>
</evidence>
<organism evidence="14 15">
    <name type="scientific">Absidia repens</name>
    <dbReference type="NCBI Taxonomy" id="90262"/>
    <lineage>
        <taxon>Eukaryota</taxon>
        <taxon>Fungi</taxon>
        <taxon>Fungi incertae sedis</taxon>
        <taxon>Mucoromycota</taxon>
        <taxon>Mucoromycotina</taxon>
        <taxon>Mucoromycetes</taxon>
        <taxon>Mucorales</taxon>
        <taxon>Cunninghamellaceae</taxon>
        <taxon>Absidia</taxon>
    </lineage>
</organism>
<dbReference type="GO" id="GO:0070762">
    <property type="term" value="C:nuclear pore transmembrane ring"/>
    <property type="evidence" value="ECO:0007669"/>
    <property type="project" value="TreeGrafter"/>
</dbReference>
<evidence type="ECO:0000313" key="14">
    <source>
        <dbReference type="EMBL" id="ORZ23332.1"/>
    </source>
</evidence>
<evidence type="ECO:0000256" key="3">
    <source>
        <dbReference type="ARBA" id="ARBA00005760"/>
    </source>
</evidence>
<evidence type="ECO:0000256" key="13">
    <source>
        <dbReference type="SAM" id="Phobius"/>
    </source>
</evidence>
<keyword evidence="10" id="KW-0906">Nuclear pore complex</keyword>
<evidence type="ECO:0000256" key="8">
    <source>
        <dbReference type="ARBA" id="ARBA00022989"/>
    </source>
</evidence>
<dbReference type="GO" id="GO:0005816">
    <property type="term" value="C:spindle pole body"/>
    <property type="evidence" value="ECO:0007669"/>
    <property type="project" value="TreeGrafter"/>
</dbReference>
<evidence type="ECO:0000256" key="6">
    <source>
        <dbReference type="ARBA" id="ARBA00022816"/>
    </source>
</evidence>
<comment type="similarity">
    <text evidence="3">Belongs to the NDC1 family.</text>
</comment>
<dbReference type="GO" id="GO:0051028">
    <property type="term" value="P:mRNA transport"/>
    <property type="evidence" value="ECO:0007669"/>
    <property type="project" value="UniProtKB-KW"/>
</dbReference>
<name>A0A1X2IWD5_9FUNG</name>
<dbReference type="PANTHER" id="PTHR13269">
    <property type="entry name" value="NUCLEOPORIN NDC1"/>
    <property type="match status" value="1"/>
</dbReference>
<evidence type="ECO:0000256" key="7">
    <source>
        <dbReference type="ARBA" id="ARBA00022927"/>
    </source>
</evidence>
<comment type="subcellular location">
    <subcellularLocation>
        <location evidence="1">Nucleus membrane</location>
        <topology evidence="1">Multi-pass membrane protein</topology>
    </subcellularLocation>
    <subcellularLocation>
        <location evidence="2">Nucleus</location>
        <location evidence="2">Nuclear pore complex</location>
    </subcellularLocation>
</comment>
<accession>A0A1X2IWD5</accession>
<feature type="transmembrane region" description="Helical" evidence="13">
    <location>
        <begin position="262"/>
        <end position="280"/>
    </location>
</feature>
<dbReference type="GO" id="GO:0031965">
    <property type="term" value="C:nuclear membrane"/>
    <property type="evidence" value="ECO:0007669"/>
    <property type="project" value="UniProtKB-SubCell"/>
</dbReference>
<feature type="transmembrane region" description="Helical" evidence="13">
    <location>
        <begin position="231"/>
        <end position="250"/>
    </location>
</feature>